<name>A0ABN6CSF9_9ACTN</name>
<organism evidence="1 2">
    <name type="scientific">Actinoplanes ianthinogenes</name>
    <dbReference type="NCBI Taxonomy" id="122358"/>
    <lineage>
        <taxon>Bacteria</taxon>
        <taxon>Bacillati</taxon>
        <taxon>Actinomycetota</taxon>
        <taxon>Actinomycetes</taxon>
        <taxon>Micromonosporales</taxon>
        <taxon>Micromonosporaceae</taxon>
        <taxon>Actinoplanes</taxon>
    </lineage>
</organism>
<gene>
    <name evidence="1" type="ORF">Aiant_88350</name>
</gene>
<keyword evidence="2" id="KW-1185">Reference proteome</keyword>
<dbReference type="Proteomes" id="UP000676967">
    <property type="component" value="Chromosome"/>
</dbReference>
<evidence type="ECO:0000313" key="1">
    <source>
        <dbReference type="EMBL" id="BCJ48178.1"/>
    </source>
</evidence>
<dbReference type="EMBL" id="AP023356">
    <property type="protein sequence ID" value="BCJ48178.1"/>
    <property type="molecule type" value="Genomic_DNA"/>
</dbReference>
<reference evidence="1 2" key="1">
    <citation type="submission" date="2020-08" db="EMBL/GenBank/DDBJ databases">
        <title>Whole genome shotgun sequence of Actinoplanes ianthinogenes NBRC 13996.</title>
        <authorList>
            <person name="Komaki H."/>
            <person name="Tamura T."/>
        </authorList>
    </citation>
    <scope>NUCLEOTIDE SEQUENCE [LARGE SCALE GENOMIC DNA]</scope>
    <source>
        <strain evidence="1 2">NBRC 13996</strain>
    </source>
</reference>
<proteinExistence type="predicted"/>
<evidence type="ECO:0008006" key="3">
    <source>
        <dbReference type="Google" id="ProtNLM"/>
    </source>
</evidence>
<protein>
    <recommendedName>
        <fullName evidence="3">DUF4253 domain-containing protein</fullName>
    </recommendedName>
</protein>
<dbReference type="RefSeq" id="WP_189330494.1">
    <property type="nucleotide sequence ID" value="NZ_AP023356.1"/>
</dbReference>
<sequence length="143" mass="14898">MPFMDYFTAPDDADAARVLPGSGGPAALGFDTVPVKGIDPAVNLGTLEAILTGRSYEEVSAASRQCRPVTGTDAEAFVVTVTDTLRDALAAGEPLQRAAGAWAATEEMAGADPALLAGALEELAALARRALDRGHHLYCWWAL</sequence>
<accession>A0ABN6CSF9</accession>
<evidence type="ECO:0000313" key="2">
    <source>
        <dbReference type="Proteomes" id="UP000676967"/>
    </source>
</evidence>